<evidence type="ECO:0000256" key="1">
    <source>
        <dbReference type="SAM" id="Coils"/>
    </source>
</evidence>
<accession>A0ABN7NX10</accession>
<protein>
    <submittedName>
        <fullName evidence="2">Uncharacterized protein</fullName>
    </submittedName>
</protein>
<keyword evidence="3" id="KW-1185">Reference proteome</keyword>
<comment type="caution">
    <text evidence="2">The sequence shown here is derived from an EMBL/GenBank/DDBJ whole genome shotgun (WGS) entry which is preliminary data.</text>
</comment>
<feature type="coiled-coil region" evidence="1">
    <location>
        <begin position="32"/>
        <end position="59"/>
    </location>
</feature>
<keyword evidence="1" id="KW-0175">Coiled coil</keyword>
<reference evidence="2" key="1">
    <citation type="submission" date="2021-03" db="EMBL/GenBank/DDBJ databases">
        <authorList>
            <person name="Tran Van P."/>
        </authorList>
    </citation>
    <scope>NUCLEOTIDE SEQUENCE</scope>
</reference>
<organism evidence="2 3">
    <name type="scientific">Timema podura</name>
    <name type="common">Walking stick</name>
    <dbReference type="NCBI Taxonomy" id="61482"/>
    <lineage>
        <taxon>Eukaryota</taxon>
        <taxon>Metazoa</taxon>
        <taxon>Ecdysozoa</taxon>
        <taxon>Arthropoda</taxon>
        <taxon>Hexapoda</taxon>
        <taxon>Insecta</taxon>
        <taxon>Pterygota</taxon>
        <taxon>Neoptera</taxon>
        <taxon>Polyneoptera</taxon>
        <taxon>Phasmatodea</taxon>
        <taxon>Timematodea</taxon>
        <taxon>Timematoidea</taxon>
        <taxon>Timematidae</taxon>
        <taxon>Timema</taxon>
    </lineage>
</organism>
<evidence type="ECO:0000313" key="3">
    <source>
        <dbReference type="Proteomes" id="UP001153148"/>
    </source>
</evidence>
<evidence type="ECO:0000313" key="2">
    <source>
        <dbReference type="EMBL" id="CAG2060027.1"/>
    </source>
</evidence>
<name>A0ABN7NX10_TIMPD</name>
<proteinExistence type="predicted"/>
<feature type="non-terminal residue" evidence="2">
    <location>
        <position position="68"/>
    </location>
</feature>
<dbReference type="Proteomes" id="UP001153148">
    <property type="component" value="Unassembled WGS sequence"/>
</dbReference>
<sequence length="68" mass="8376">MAKPKNTVWPFAMTQNLKLLERDEVIEPKRIMSVFRERIEKHKEEIAELEEREKFLEKEKPVRNVYIY</sequence>
<gene>
    <name evidence="2" type="ORF">TPAB3V08_LOCUS6985</name>
</gene>
<dbReference type="EMBL" id="CAJPIN010011226">
    <property type="protein sequence ID" value="CAG2060027.1"/>
    <property type="molecule type" value="Genomic_DNA"/>
</dbReference>